<dbReference type="Pfam" id="PF02734">
    <property type="entry name" value="Dak2"/>
    <property type="match status" value="1"/>
</dbReference>
<dbReference type="SUPFAM" id="SSF101473">
    <property type="entry name" value="DhaL-like"/>
    <property type="match status" value="1"/>
</dbReference>
<name>A0A8J6MZU6_9DELT</name>
<gene>
    <name evidence="4" type="primary">dhaL</name>
    <name evidence="4" type="ORF">H8E19_06165</name>
</gene>
<proteinExistence type="predicted"/>
<dbReference type="InterPro" id="IPR004007">
    <property type="entry name" value="DhaL_dom"/>
</dbReference>
<keyword evidence="2 4" id="KW-0418">Kinase</keyword>
<keyword evidence="1" id="KW-0808">Transferase</keyword>
<comment type="caution">
    <text evidence="4">The sequence shown here is derived from an EMBL/GenBank/DDBJ whole genome shotgun (WGS) entry which is preliminary data.</text>
</comment>
<dbReference type="PANTHER" id="PTHR28629">
    <property type="entry name" value="TRIOKINASE/FMN CYCLASE"/>
    <property type="match status" value="1"/>
</dbReference>
<dbReference type="PROSITE" id="PS51480">
    <property type="entry name" value="DHAL"/>
    <property type="match status" value="1"/>
</dbReference>
<dbReference type="InterPro" id="IPR036117">
    <property type="entry name" value="DhaL_dom_sf"/>
</dbReference>
<dbReference type="EMBL" id="JACNJD010000178">
    <property type="protein sequence ID" value="MBC8176973.1"/>
    <property type="molecule type" value="Genomic_DNA"/>
</dbReference>
<evidence type="ECO:0000259" key="3">
    <source>
        <dbReference type="PROSITE" id="PS51480"/>
    </source>
</evidence>
<dbReference type="SMART" id="SM01120">
    <property type="entry name" value="Dak2"/>
    <property type="match status" value="1"/>
</dbReference>
<feature type="domain" description="DhaL" evidence="3">
    <location>
        <begin position="7"/>
        <end position="205"/>
    </location>
</feature>
<organism evidence="4 5">
    <name type="scientific">Candidatus Desulfacyla euxinica</name>
    <dbReference type="NCBI Taxonomy" id="2841693"/>
    <lineage>
        <taxon>Bacteria</taxon>
        <taxon>Deltaproteobacteria</taxon>
        <taxon>Candidatus Desulfacyla</taxon>
    </lineage>
</organism>
<dbReference type="GO" id="GO:0019563">
    <property type="term" value="P:glycerol catabolic process"/>
    <property type="evidence" value="ECO:0007669"/>
    <property type="project" value="TreeGrafter"/>
</dbReference>
<protein>
    <submittedName>
        <fullName evidence="4">Dihydroxyacetone kinase subunit L</fullName>
    </submittedName>
</protein>
<dbReference type="Gene3D" id="1.25.40.340">
    <property type="match status" value="1"/>
</dbReference>
<sequence length="207" mass="22052">MGSLGKDDIIKILSNLKQLFNDNKDALVELDSRMGDGDLGLTMSKAFTAAHDEMVDTEETDMGKILMKAGMIMARAAPSTMGTLMATGFMRGGKAVSGRKEIATADLADFFQAFVAGIMERGKSKPGDKTVVDSLKPAADTLEASKGEAPQKALKEALLSAEKGLESSKDMIAQHGRIAYYKEQSRGYQDPGATAGVILIKGFILEP</sequence>
<dbReference type="AlphaFoldDB" id="A0A8J6MZU6"/>
<accession>A0A8J6MZU6</accession>
<dbReference type="GO" id="GO:0005829">
    <property type="term" value="C:cytosol"/>
    <property type="evidence" value="ECO:0007669"/>
    <property type="project" value="TreeGrafter"/>
</dbReference>
<dbReference type="PANTHER" id="PTHR28629:SF4">
    <property type="entry name" value="TRIOKINASE_FMN CYCLASE"/>
    <property type="match status" value="1"/>
</dbReference>
<dbReference type="Proteomes" id="UP000650524">
    <property type="component" value="Unassembled WGS sequence"/>
</dbReference>
<dbReference type="FunFam" id="1.25.40.340:FF:000002">
    <property type="entry name" value="Dihydroxyacetone kinase, L subunit"/>
    <property type="match status" value="1"/>
</dbReference>
<reference evidence="4 5" key="1">
    <citation type="submission" date="2020-08" db="EMBL/GenBank/DDBJ databases">
        <title>Bridging the membrane lipid divide: bacteria of the FCB group superphylum have the potential to synthesize archaeal ether lipids.</title>
        <authorList>
            <person name="Villanueva L."/>
            <person name="Von Meijenfeldt F.A.B."/>
            <person name="Westbye A.B."/>
            <person name="Yadav S."/>
            <person name="Hopmans E.C."/>
            <person name="Dutilh B.E."/>
            <person name="Sinninghe Damste J.S."/>
        </authorList>
    </citation>
    <scope>NUCLEOTIDE SEQUENCE [LARGE SCALE GENOMIC DNA]</scope>
    <source>
        <strain evidence="4">NIOZ-UU27</strain>
    </source>
</reference>
<dbReference type="InterPro" id="IPR050861">
    <property type="entry name" value="Dihydroxyacetone_Kinase"/>
</dbReference>
<evidence type="ECO:0000313" key="5">
    <source>
        <dbReference type="Proteomes" id="UP000650524"/>
    </source>
</evidence>
<evidence type="ECO:0000256" key="1">
    <source>
        <dbReference type="ARBA" id="ARBA00022679"/>
    </source>
</evidence>
<dbReference type="GO" id="GO:0004371">
    <property type="term" value="F:glycerone kinase activity"/>
    <property type="evidence" value="ECO:0007669"/>
    <property type="project" value="InterPro"/>
</dbReference>
<evidence type="ECO:0000256" key="2">
    <source>
        <dbReference type="ARBA" id="ARBA00022777"/>
    </source>
</evidence>
<dbReference type="InterPro" id="IPR012737">
    <property type="entry name" value="DhaK_L_YcgS"/>
</dbReference>
<evidence type="ECO:0000313" key="4">
    <source>
        <dbReference type="EMBL" id="MBC8176973.1"/>
    </source>
</evidence>
<dbReference type="NCBIfam" id="TIGR02365">
    <property type="entry name" value="dha_L_ycgS"/>
    <property type="match status" value="1"/>
</dbReference>